<comment type="caution">
    <text evidence="1">The sequence shown here is derived from an EMBL/GenBank/DDBJ whole genome shotgun (WGS) entry which is preliminary data.</text>
</comment>
<evidence type="ECO:0000313" key="1">
    <source>
        <dbReference type="EMBL" id="PHM61185.1"/>
    </source>
</evidence>
<reference evidence="1 2" key="1">
    <citation type="journal article" date="2017" name="Nat. Microbiol.">
        <title>Natural product diversity associated with the nematode symbionts Photorhabdus and Xenorhabdus.</title>
        <authorList>
            <person name="Tobias N.J."/>
            <person name="Wolff H."/>
            <person name="Djahanschiri B."/>
            <person name="Grundmann F."/>
            <person name="Kronenwerth M."/>
            <person name="Shi Y.M."/>
            <person name="Simonyi S."/>
            <person name="Grun P."/>
            <person name="Shapiro-Ilan D."/>
            <person name="Pidot S.J."/>
            <person name="Stinear T.P."/>
            <person name="Ebersberger I."/>
            <person name="Bode H.B."/>
        </authorList>
    </citation>
    <scope>NUCLEOTIDE SEQUENCE [LARGE SCALE GENOMIC DNA]</scope>
    <source>
        <strain evidence="1 2">DSM 22670</strain>
    </source>
</reference>
<sequence>MADELKSPLLKPTDAAYQVVIELIRSGAFVGEPIDGSKKADAIIKVFDKLELRFKKIKSEKS</sequence>
<dbReference type="Proteomes" id="UP000222168">
    <property type="component" value="Unassembled WGS sequence"/>
</dbReference>
<organism evidence="1 2">
    <name type="scientific">Xenorhabdus ishibashii</name>
    <dbReference type="NCBI Taxonomy" id="1034471"/>
    <lineage>
        <taxon>Bacteria</taxon>
        <taxon>Pseudomonadati</taxon>
        <taxon>Pseudomonadota</taxon>
        <taxon>Gammaproteobacteria</taxon>
        <taxon>Enterobacterales</taxon>
        <taxon>Morganellaceae</taxon>
        <taxon>Xenorhabdus</taxon>
    </lineage>
</organism>
<protein>
    <submittedName>
        <fullName evidence="1">Uncharacterized protein</fullName>
    </submittedName>
</protein>
<gene>
    <name evidence="1" type="ORF">Xish_00307</name>
</gene>
<accession>A0A2D0KCZ4</accession>
<keyword evidence="2" id="KW-1185">Reference proteome</keyword>
<name>A0A2D0KCZ4_9GAMM</name>
<dbReference type="EMBL" id="NJAK01000001">
    <property type="protein sequence ID" value="PHM61185.1"/>
    <property type="molecule type" value="Genomic_DNA"/>
</dbReference>
<evidence type="ECO:0000313" key="2">
    <source>
        <dbReference type="Proteomes" id="UP000222168"/>
    </source>
</evidence>
<dbReference type="AlphaFoldDB" id="A0A2D0KCZ4"/>
<proteinExistence type="predicted"/>